<keyword evidence="3 6" id="KW-0812">Transmembrane</keyword>
<sequence>MTFSKCLTHPWTIALCMLLGAVTGTFLPAVGVTAFTVGALYLAIVGMVALPLQVVAGFFGLRQVAALPRFVPRVTLMIAISLALVAGAAFCTTTIGSVLDTGSALSAETRAQLGSIIQRADAGGVSIDLVDRSTTETPISTRSANADAAIPDNFYRVLAEGRLLGIFVGTTLFGLAFAALPREQTQALGQILDGAYRALETVIDKANLFIPVLAFGMTAHLMGQTGYATIRALGTMLGSFFLLVALLGLAAVVVVSRGARTSIRDVITKLKASLVISLTSGSPIAAIPNTIDAMSTQLGFSRGITELLIPFGFVFVRAGTAVYYASVAIFIAHLYHRTLTPGDLLLVWLSATGAAFLSAGYMGAANIGHVSLVLLALHLPADAVIPILVSVDPICNGPRNVLSLLAVCALTALASAGLPSERRASPDRILAMPVSMTFVLTGSQAALTLGCAGVIALFVFFIGMGIGAR</sequence>
<feature type="transmembrane region" description="Helical" evidence="6">
    <location>
        <begin position="401"/>
        <end position="418"/>
    </location>
</feature>
<dbReference type="PANTHER" id="PTHR42865:SF1">
    <property type="entry name" value="AEROBIC C4-DICARBOXYLATE TRANSPORT PROTEIN"/>
    <property type="match status" value="1"/>
</dbReference>
<dbReference type="Proteomes" id="UP001082899">
    <property type="component" value="Unassembled WGS sequence"/>
</dbReference>
<gene>
    <name evidence="7" type="ORF">OVY01_06940</name>
</gene>
<feature type="transmembrane region" description="Helical" evidence="6">
    <location>
        <begin position="307"/>
        <end position="332"/>
    </location>
</feature>
<dbReference type="InterPro" id="IPR036458">
    <property type="entry name" value="Na:dicarbo_symporter_sf"/>
</dbReference>
<dbReference type="EMBL" id="JAPMXC010000001">
    <property type="protein sequence ID" value="MCY0386972.1"/>
    <property type="molecule type" value="Genomic_DNA"/>
</dbReference>
<proteinExistence type="predicted"/>
<feature type="transmembrane region" description="Helical" evidence="6">
    <location>
        <begin position="12"/>
        <end position="34"/>
    </location>
</feature>
<name>A0ABT3ZKU3_9BURK</name>
<keyword evidence="8" id="KW-1185">Reference proteome</keyword>
<dbReference type="Gene3D" id="1.10.3860.10">
    <property type="entry name" value="Sodium:dicarboxylate symporter"/>
    <property type="match status" value="1"/>
</dbReference>
<dbReference type="SUPFAM" id="SSF118215">
    <property type="entry name" value="Proton glutamate symport protein"/>
    <property type="match status" value="1"/>
</dbReference>
<dbReference type="RefSeq" id="WP_267846647.1">
    <property type="nucleotide sequence ID" value="NZ_JAPMXC010000001.1"/>
</dbReference>
<organism evidence="7 8">
    <name type="scientific">Robbsia betulipollinis</name>
    <dbReference type="NCBI Taxonomy" id="2981849"/>
    <lineage>
        <taxon>Bacteria</taxon>
        <taxon>Pseudomonadati</taxon>
        <taxon>Pseudomonadota</taxon>
        <taxon>Betaproteobacteria</taxon>
        <taxon>Burkholderiales</taxon>
        <taxon>Burkholderiaceae</taxon>
        <taxon>Robbsia</taxon>
    </lineage>
</organism>
<dbReference type="PRINTS" id="PR00173">
    <property type="entry name" value="EDTRNSPORT"/>
</dbReference>
<protein>
    <submittedName>
        <fullName evidence="7">Cation:dicarboxylase symporter family transporter</fullName>
    </submittedName>
</protein>
<evidence type="ECO:0000256" key="1">
    <source>
        <dbReference type="ARBA" id="ARBA00004141"/>
    </source>
</evidence>
<evidence type="ECO:0000256" key="5">
    <source>
        <dbReference type="ARBA" id="ARBA00023136"/>
    </source>
</evidence>
<reference evidence="7" key="1">
    <citation type="submission" date="2022-11" db="EMBL/GenBank/DDBJ databases">
        <title>Robbsia betulipollinis sp. nov., isolated from pollen of birch (Betula pendula).</title>
        <authorList>
            <person name="Shi H."/>
            <person name="Ambika Manirajan B."/>
            <person name="Ratering S."/>
            <person name="Geissler-Plaum R."/>
            <person name="Schnell S."/>
        </authorList>
    </citation>
    <scope>NUCLEOTIDE SEQUENCE</scope>
    <source>
        <strain evidence="7">Bb-Pol-6</strain>
    </source>
</reference>
<dbReference type="InterPro" id="IPR001991">
    <property type="entry name" value="Na-dicarboxylate_symporter"/>
</dbReference>
<keyword evidence="5 6" id="KW-0472">Membrane</keyword>
<feature type="transmembrane region" description="Helical" evidence="6">
    <location>
        <begin position="202"/>
        <end position="222"/>
    </location>
</feature>
<evidence type="ECO:0000313" key="7">
    <source>
        <dbReference type="EMBL" id="MCY0386972.1"/>
    </source>
</evidence>
<comment type="caution">
    <text evidence="7">The sequence shown here is derived from an EMBL/GenBank/DDBJ whole genome shotgun (WGS) entry which is preliminary data.</text>
</comment>
<evidence type="ECO:0000256" key="6">
    <source>
        <dbReference type="SAM" id="Phobius"/>
    </source>
</evidence>
<feature type="transmembrane region" description="Helical" evidence="6">
    <location>
        <begin position="370"/>
        <end position="389"/>
    </location>
</feature>
<keyword evidence="2" id="KW-0813">Transport</keyword>
<feature type="transmembrane region" description="Helical" evidence="6">
    <location>
        <begin position="344"/>
        <end position="364"/>
    </location>
</feature>
<feature type="transmembrane region" description="Helical" evidence="6">
    <location>
        <begin position="228"/>
        <end position="254"/>
    </location>
</feature>
<dbReference type="PANTHER" id="PTHR42865">
    <property type="entry name" value="PROTON/GLUTAMATE-ASPARTATE SYMPORTER"/>
    <property type="match status" value="1"/>
</dbReference>
<accession>A0ABT3ZKU3</accession>
<feature type="transmembrane region" description="Helical" evidence="6">
    <location>
        <begin position="438"/>
        <end position="463"/>
    </location>
</feature>
<evidence type="ECO:0000256" key="4">
    <source>
        <dbReference type="ARBA" id="ARBA00022989"/>
    </source>
</evidence>
<evidence type="ECO:0000256" key="3">
    <source>
        <dbReference type="ARBA" id="ARBA00022692"/>
    </source>
</evidence>
<dbReference type="Pfam" id="PF00375">
    <property type="entry name" value="SDF"/>
    <property type="match status" value="1"/>
</dbReference>
<feature type="transmembrane region" description="Helical" evidence="6">
    <location>
        <begin position="74"/>
        <end position="99"/>
    </location>
</feature>
<keyword evidence="4 6" id="KW-1133">Transmembrane helix</keyword>
<evidence type="ECO:0000313" key="8">
    <source>
        <dbReference type="Proteomes" id="UP001082899"/>
    </source>
</evidence>
<evidence type="ECO:0000256" key="2">
    <source>
        <dbReference type="ARBA" id="ARBA00022448"/>
    </source>
</evidence>
<feature type="transmembrane region" description="Helical" evidence="6">
    <location>
        <begin position="40"/>
        <end position="62"/>
    </location>
</feature>
<feature type="transmembrane region" description="Helical" evidence="6">
    <location>
        <begin position="266"/>
        <end position="287"/>
    </location>
</feature>
<comment type="subcellular location">
    <subcellularLocation>
        <location evidence="1">Membrane</location>
        <topology evidence="1">Multi-pass membrane protein</topology>
    </subcellularLocation>
</comment>
<feature type="transmembrane region" description="Helical" evidence="6">
    <location>
        <begin position="163"/>
        <end position="181"/>
    </location>
</feature>